<dbReference type="Proteomes" id="UP000642284">
    <property type="component" value="Unassembled WGS sequence"/>
</dbReference>
<dbReference type="Gene3D" id="2.60.40.790">
    <property type="match status" value="1"/>
</dbReference>
<gene>
    <name evidence="1" type="ORF">H9Y04_19750</name>
</gene>
<protein>
    <recommendedName>
        <fullName evidence="3">SHSP domain-containing protein</fullName>
    </recommendedName>
</protein>
<dbReference type="EMBL" id="JACTVJ010000010">
    <property type="protein sequence ID" value="MBC9714790.1"/>
    <property type="molecule type" value="Genomic_DNA"/>
</dbReference>
<keyword evidence="2" id="KW-1185">Reference proteome</keyword>
<proteinExistence type="predicted"/>
<name>A0ABR7SJB4_9ACTN</name>
<accession>A0ABR7SJB4</accession>
<evidence type="ECO:0000313" key="1">
    <source>
        <dbReference type="EMBL" id="MBC9714790.1"/>
    </source>
</evidence>
<evidence type="ECO:0000313" key="2">
    <source>
        <dbReference type="Proteomes" id="UP000642284"/>
    </source>
</evidence>
<comment type="caution">
    <text evidence="1">The sequence shown here is derived from an EMBL/GenBank/DDBJ whole genome shotgun (WGS) entry which is preliminary data.</text>
</comment>
<organism evidence="1 2">
    <name type="scientific">Streptomyces polyasparticus</name>
    <dbReference type="NCBI Taxonomy" id="2767826"/>
    <lineage>
        <taxon>Bacteria</taxon>
        <taxon>Bacillati</taxon>
        <taxon>Actinomycetota</taxon>
        <taxon>Actinomycetes</taxon>
        <taxon>Kitasatosporales</taxon>
        <taxon>Streptomycetaceae</taxon>
        <taxon>Streptomyces</taxon>
    </lineage>
</organism>
<dbReference type="RefSeq" id="WP_187815256.1">
    <property type="nucleotide sequence ID" value="NZ_JACTVJ010000010.1"/>
</dbReference>
<reference evidence="1 2" key="1">
    <citation type="submission" date="2020-08" db="EMBL/GenBank/DDBJ databases">
        <title>Genemic of Streptomyces polyaspartic.</title>
        <authorList>
            <person name="Liu W."/>
        </authorList>
    </citation>
    <scope>NUCLEOTIDE SEQUENCE [LARGE SCALE GENOMIC DNA]</scope>
    <source>
        <strain evidence="1 2">TRM66268-LWL</strain>
    </source>
</reference>
<dbReference type="InterPro" id="IPR008978">
    <property type="entry name" value="HSP20-like_chaperone"/>
</dbReference>
<evidence type="ECO:0008006" key="3">
    <source>
        <dbReference type="Google" id="ProtNLM"/>
    </source>
</evidence>
<sequence>MCPTDPLPELDRLAQQDFATLARPALMPIDTYREMNREHIQASYEAGMLTVRRPPKAEQAEPRRIEISRGRDGAREITR</sequence>